<organism evidence="2 3">
    <name type="scientific">Candidatus Schekmanbacteria bacterium RBG_13_48_7</name>
    <dbReference type="NCBI Taxonomy" id="1817878"/>
    <lineage>
        <taxon>Bacteria</taxon>
        <taxon>Candidatus Schekmaniibacteriota</taxon>
    </lineage>
</organism>
<proteinExistence type="predicted"/>
<dbReference type="EMBL" id="MGDD01000074">
    <property type="protein sequence ID" value="OGL47428.1"/>
    <property type="molecule type" value="Genomic_DNA"/>
</dbReference>
<keyword evidence="1" id="KW-0472">Membrane</keyword>
<evidence type="ECO:0000313" key="3">
    <source>
        <dbReference type="Proteomes" id="UP000179266"/>
    </source>
</evidence>
<feature type="transmembrane region" description="Helical" evidence="1">
    <location>
        <begin position="20"/>
        <end position="40"/>
    </location>
</feature>
<protein>
    <submittedName>
        <fullName evidence="2">Uncharacterized protein</fullName>
    </submittedName>
</protein>
<feature type="transmembrane region" description="Helical" evidence="1">
    <location>
        <begin position="61"/>
        <end position="79"/>
    </location>
</feature>
<evidence type="ECO:0000256" key="1">
    <source>
        <dbReference type="SAM" id="Phobius"/>
    </source>
</evidence>
<keyword evidence="1" id="KW-0812">Transmembrane</keyword>
<gene>
    <name evidence="2" type="ORF">A2161_09150</name>
</gene>
<evidence type="ECO:0000313" key="2">
    <source>
        <dbReference type="EMBL" id="OGL47428.1"/>
    </source>
</evidence>
<sequence length="124" mass="12889">MTGGIDNLVKDGKTVASKGATLLVTVGGISAGLGLVTADIKMGLLDDLLASIGIDNNNVKQAVAIVGGLLLMGLVLSLRTMVSNIVLKMIFLFILVLLGTYLLVKVIRIVLKLFGLDKVIKGGK</sequence>
<accession>A0A1F7S2A1</accession>
<feature type="transmembrane region" description="Helical" evidence="1">
    <location>
        <begin position="85"/>
        <end position="104"/>
    </location>
</feature>
<name>A0A1F7S2A1_9BACT</name>
<dbReference type="Proteomes" id="UP000179266">
    <property type="component" value="Unassembled WGS sequence"/>
</dbReference>
<comment type="caution">
    <text evidence="2">The sequence shown here is derived from an EMBL/GenBank/DDBJ whole genome shotgun (WGS) entry which is preliminary data.</text>
</comment>
<keyword evidence="1" id="KW-1133">Transmembrane helix</keyword>
<dbReference type="AlphaFoldDB" id="A0A1F7S2A1"/>
<reference evidence="2 3" key="1">
    <citation type="journal article" date="2016" name="Nat. Commun.">
        <title>Thousands of microbial genomes shed light on interconnected biogeochemical processes in an aquifer system.</title>
        <authorList>
            <person name="Anantharaman K."/>
            <person name="Brown C.T."/>
            <person name="Hug L.A."/>
            <person name="Sharon I."/>
            <person name="Castelle C.J."/>
            <person name="Probst A.J."/>
            <person name="Thomas B.C."/>
            <person name="Singh A."/>
            <person name="Wilkins M.J."/>
            <person name="Karaoz U."/>
            <person name="Brodie E.L."/>
            <person name="Williams K.H."/>
            <person name="Hubbard S.S."/>
            <person name="Banfield J.F."/>
        </authorList>
    </citation>
    <scope>NUCLEOTIDE SEQUENCE [LARGE SCALE GENOMIC DNA]</scope>
</reference>